<organism evidence="2 3">
    <name type="scientific">Lepidopterella palustris CBS 459.81</name>
    <dbReference type="NCBI Taxonomy" id="1314670"/>
    <lineage>
        <taxon>Eukaryota</taxon>
        <taxon>Fungi</taxon>
        <taxon>Dikarya</taxon>
        <taxon>Ascomycota</taxon>
        <taxon>Pezizomycotina</taxon>
        <taxon>Dothideomycetes</taxon>
        <taxon>Pleosporomycetidae</taxon>
        <taxon>Mytilinidiales</taxon>
        <taxon>Argynnaceae</taxon>
        <taxon>Lepidopterella</taxon>
    </lineage>
</organism>
<evidence type="ECO:0000256" key="1">
    <source>
        <dbReference type="SAM" id="Phobius"/>
    </source>
</evidence>
<evidence type="ECO:0000313" key="2">
    <source>
        <dbReference type="EMBL" id="OCK74351.1"/>
    </source>
</evidence>
<dbReference type="Proteomes" id="UP000250266">
    <property type="component" value="Unassembled WGS sequence"/>
</dbReference>
<feature type="transmembrane region" description="Helical" evidence="1">
    <location>
        <begin position="229"/>
        <end position="255"/>
    </location>
</feature>
<protein>
    <submittedName>
        <fullName evidence="2">Uncharacterized protein</fullName>
    </submittedName>
</protein>
<feature type="transmembrane region" description="Helical" evidence="1">
    <location>
        <begin position="97"/>
        <end position="116"/>
    </location>
</feature>
<dbReference type="AlphaFoldDB" id="A0A8E2DZG2"/>
<sequence length="263" mass="30443">MSTKHLLPPPGERVLPLPNAPWVVQEVGSAVFVILTARHLIRWQQEGRPGLECLLYISAFSLWWQEFYADWGCYLYYNPDFALLPWGSTLFTTPNKPWYVVTAYGWFYSAAFPRILKLSAAMRRRWPNMSNAVVLTITALIPFYFWNLLSADLLAFYTNWYQYLYTIGPAIQTSKGAMPYVYPAFPFVTFAPFTVWSIENRDSAGRTWFERWCGAEPHPKHFSGQIKQLFAWCVGLNIMYLCSLTVPLITVRLLFLPHSTVIP</sequence>
<reference evidence="2 3" key="1">
    <citation type="journal article" date="2016" name="Nat. Commun.">
        <title>Ectomycorrhizal ecology is imprinted in the genome of the dominant symbiotic fungus Cenococcum geophilum.</title>
        <authorList>
            <consortium name="DOE Joint Genome Institute"/>
            <person name="Peter M."/>
            <person name="Kohler A."/>
            <person name="Ohm R.A."/>
            <person name="Kuo A."/>
            <person name="Krutzmann J."/>
            <person name="Morin E."/>
            <person name="Arend M."/>
            <person name="Barry K.W."/>
            <person name="Binder M."/>
            <person name="Choi C."/>
            <person name="Clum A."/>
            <person name="Copeland A."/>
            <person name="Grisel N."/>
            <person name="Haridas S."/>
            <person name="Kipfer T."/>
            <person name="LaButti K."/>
            <person name="Lindquist E."/>
            <person name="Lipzen A."/>
            <person name="Maire R."/>
            <person name="Meier B."/>
            <person name="Mihaltcheva S."/>
            <person name="Molinier V."/>
            <person name="Murat C."/>
            <person name="Poggeler S."/>
            <person name="Quandt C.A."/>
            <person name="Sperisen C."/>
            <person name="Tritt A."/>
            <person name="Tisserant E."/>
            <person name="Crous P.W."/>
            <person name="Henrissat B."/>
            <person name="Nehls U."/>
            <person name="Egli S."/>
            <person name="Spatafora J.W."/>
            <person name="Grigoriev I.V."/>
            <person name="Martin F.M."/>
        </authorList>
    </citation>
    <scope>NUCLEOTIDE SEQUENCE [LARGE SCALE GENOMIC DNA]</scope>
    <source>
        <strain evidence="2 3">CBS 459.81</strain>
    </source>
</reference>
<feature type="transmembrane region" description="Helical" evidence="1">
    <location>
        <begin position="128"/>
        <end position="146"/>
    </location>
</feature>
<gene>
    <name evidence="2" type="ORF">K432DRAFT_430071</name>
</gene>
<feature type="transmembrane region" description="Helical" evidence="1">
    <location>
        <begin position="180"/>
        <end position="198"/>
    </location>
</feature>
<evidence type="ECO:0000313" key="3">
    <source>
        <dbReference type="Proteomes" id="UP000250266"/>
    </source>
</evidence>
<keyword evidence="1" id="KW-0812">Transmembrane</keyword>
<name>A0A8E2DZG2_9PEZI</name>
<keyword evidence="1" id="KW-1133">Transmembrane helix</keyword>
<keyword evidence="3" id="KW-1185">Reference proteome</keyword>
<accession>A0A8E2DZG2</accession>
<dbReference type="EMBL" id="KV745500">
    <property type="protein sequence ID" value="OCK74351.1"/>
    <property type="molecule type" value="Genomic_DNA"/>
</dbReference>
<proteinExistence type="predicted"/>
<keyword evidence="1" id="KW-0472">Membrane</keyword>